<dbReference type="Proteomes" id="UP000247810">
    <property type="component" value="Unassembled WGS sequence"/>
</dbReference>
<sequence length="348" mass="39502">MKFVHDGILIGGSEYQRQFTGLLLIGEIAVAWIRQSLGQETPSWDRVLVSYATLLLQGFCGDIAEDIAQSSGYDWMELLARRHGLSRPARQDEKNCLCIVRAILIIALRFGQVYGRSIEEVLRHTASRPDRVVQWKFSERPVFCKQNGVRGSPIMDKSMTTNSFNGLFQVMVLSAGIRNKMTSHSKLREAARYDWSEQGLMLTEACDQTYATIPSKPVGSYQVLQLLIADPEEEGYRRFGRLNAALQGIGEYWTENQLDNLSIILPCSELNFSDSIGQLLGSDGQTFVNFFSKINVCLDRAKDQRELTGIARNGSRDEPTTFQFYCPRCKRCSNRIPKMVRQHEINCY</sequence>
<dbReference type="STRING" id="1448320.A0A319D7H8"/>
<protein>
    <submittedName>
        <fullName evidence="1">Uncharacterized protein</fullName>
    </submittedName>
</protein>
<name>A0A319D7H8_9EURO</name>
<keyword evidence="2" id="KW-1185">Reference proteome</keyword>
<evidence type="ECO:0000313" key="2">
    <source>
        <dbReference type="Proteomes" id="UP000247810"/>
    </source>
</evidence>
<reference evidence="1 2" key="1">
    <citation type="submission" date="2018-02" db="EMBL/GenBank/DDBJ databases">
        <title>The genomes of Aspergillus section Nigri reveals drivers in fungal speciation.</title>
        <authorList>
            <consortium name="DOE Joint Genome Institute"/>
            <person name="Vesth T.C."/>
            <person name="Nybo J."/>
            <person name="Theobald S."/>
            <person name="Brandl J."/>
            <person name="Frisvad J.C."/>
            <person name="Nielsen K.F."/>
            <person name="Lyhne E.K."/>
            <person name="Kogle M.E."/>
            <person name="Kuo A."/>
            <person name="Riley R."/>
            <person name="Clum A."/>
            <person name="Nolan M."/>
            <person name="Lipzen A."/>
            <person name="Salamov A."/>
            <person name="Henrissat B."/>
            <person name="Wiebenga A."/>
            <person name="De vries R.P."/>
            <person name="Grigoriev I.V."/>
            <person name="Mortensen U.H."/>
            <person name="Andersen M.R."/>
            <person name="Baker S.E."/>
        </authorList>
    </citation>
    <scope>NUCLEOTIDE SEQUENCE [LARGE SCALE GENOMIC DNA]</scope>
    <source>
        <strain evidence="1 2">CBS 707.79</strain>
    </source>
</reference>
<accession>A0A319D7H8</accession>
<dbReference type="OrthoDB" id="4369634at2759"/>
<dbReference type="AlphaFoldDB" id="A0A319D7H8"/>
<proteinExistence type="predicted"/>
<evidence type="ECO:0000313" key="1">
    <source>
        <dbReference type="EMBL" id="PYH93164.1"/>
    </source>
</evidence>
<dbReference type="VEuPathDB" id="FungiDB:BO71DRAFT_431281"/>
<organism evidence="1 2">
    <name type="scientific">Aspergillus ellipticus CBS 707.79</name>
    <dbReference type="NCBI Taxonomy" id="1448320"/>
    <lineage>
        <taxon>Eukaryota</taxon>
        <taxon>Fungi</taxon>
        <taxon>Dikarya</taxon>
        <taxon>Ascomycota</taxon>
        <taxon>Pezizomycotina</taxon>
        <taxon>Eurotiomycetes</taxon>
        <taxon>Eurotiomycetidae</taxon>
        <taxon>Eurotiales</taxon>
        <taxon>Aspergillaceae</taxon>
        <taxon>Aspergillus</taxon>
        <taxon>Aspergillus subgen. Circumdati</taxon>
    </lineage>
</organism>
<dbReference type="EMBL" id="KZ825899">
    <property type="protein sequence ID" value="PYH93164.1"/>
    <property type="molecule type" value="Genomic_DNA"/>
</dbReference>
<gene>
    <name evidence="1" type="ORF">BO71DRAFT_431281</name>
</gene>